<evidence type="ECO:0000256" key="1">
    <source>
        <dbReference type="SAM" id="Phobius"/>
    </source>
</evidence>
<organism evidence="2">
    <name type="scientific">Anguilla anguilla</name>
    <name type="common">European freshwater eel</name>
    <name type="synonym">Muraena anguilla</name>
    <dbReference type="NCBI Taxonomy" id="7936"/>
    <lineage>
        <taxon>Eukaryota</taxon>
        <taxon>Metazoa</taxon>
        <taxon>Chordata</taxon>
        <taxon>Craniata</taxon>
        <taxon>Vertebrata</taxon>
        <taxon>Euteleostomi</taxon>
        <taxon>Actinopterygii</taxon>
        <taxon>Neopterygii</taxon>
        <taxon>Teleostei</taxon>
        <taxon>Anguilliformes</taxon>
        <taxon>Anguillidae</taxon>
        <taxon>Anguilla</taxon>
    </lineage>
</organism>
<keyword evidence="1" id="KW-1133">Transmembrane helix</keyword>
<evidence type="ECO:0000313" key="2">
    <source>
        <dbReference type="EMBL" id="JAH99671.1"/>
    </source>
</evidence>
<proteinExistence type="predicted"/>
<dbReference type="AlphaFoldDB" id="A0A0E9XB37"/>
<sequence length="84" mass="9096">MAPSQKPVLQSGQSQWGSCDQLYLSWFCVSVCLSLLGRQMAAILFCVLLVPCLIVLLFLVVSFSLTSLWPDCALCPAVSSVLSI</sequence>
<protein>
    <submittedName>
        <fullName evidence="2">Uncharacterized protein</fullName>
    </submittedName>
</protein>
<keyword evidence="1" id="KW-0472">Membrane</keyword>
<name>A0A0E9XB37_ANGAN</name>
<reference evidence="2" key="2">
    <citation type="journal article" date="2015" name="Fish Shellfish Immunol.">
        <title>Early steps in the European eel (Anguilla anguilla)-Vibrio vulnificus interaction in the gills: Role of the RtxA13 toxin.</title>
        <authorList>
            <person name="Callol A."/>
            <person name="Pajuelo D."/>
            <person name="Ebbesson L."/>
            <person name="Teles M."/>
            <person name="MacKenzie S."/>
            <person name="Amaro C."/>
        </authorList>
    </citation>
    <scope>NUCLEOTIDE SEQUENCE</scope>
</reference>
<dbReference type="EMBL" id="GBXM01008906">
    <property type="protein sequence ID" value="JAH99671.1"/>
    <property type="molecule type" value="Transcribed_RNA"/>
</dbReference>
<keyword evidence="1" id="KW-0812">Transmembrane</keyword>
<reference evidence="2" key="1">
    <citation type="submission" date="2014-11" db="EMBL/GenBank/DDBJ databases">
        <authorList>
            <person name="Amaro Gonzalez C."/>
        </authorList>
    </citation>
    <scope>NUCLEOTIDE SEQUENCE</scope>
</reference>
<accession>A0A0E9XB37</accession>
<feature type="transmembrane region" description="Helical" evidence="1">
    <location>
        <begin position="43"/>
        <end position="69"/>
    </location>
</feature>